<dbReference type="Proteomes" id="UP001163823">
    <property type="component" value="Chromosome 4"/>
</dbReference>
<dbReference type="EMBL" id="JARAOO010000004">
    <property type="protein sequence ID" value="KAJ7973094.1"/>
    <property type="molecule type" value="Genomic_DNA"/>
</dbReference>
<dbReference type="SUPFAM" id="SSF53098">
    <property type="entry name" value="Ribonuclease H-like"/>
    <property type="match status" value="1"/>
</dbReference>
<comment type="caution">
    <text evidence="3">The sequence shown here is derived from an EMBL/GenBank/DDBJ whole genome shotgun (WGS) entry which is preliminary data.</text>
</comment>
<protein>
    <submittedName>
        <fullName evidence="3">Werner Syndrome-like exonuclease</fullName>
    </submittedName>
</protein>
<evidence type="ECO:0000313" key="4">
    <source>
        <dbReference type="Proteomes" id="UP001163823"/>
    </source>
</evidence>
<dbReference type="CDD" id="cd06141">
    <property type="entry name" value="WRN_exo"/>
    <property type="match status" value="1"/>
</dbReference>
<keyword evidence="4" id="KW-1185">Reference proteome</keyword>
<proteinExistence type="predicted"/>
<keyword evidence="1" id="KW-0540">Nuclease</keyword>
<dbReference type="InterPro" id="IPR012337">
    <property type="entry name" value="RNaseH-like_sf"/>
</dbReference>
<sequence length="182" mass="20151">MATYTVNVNGVNVKTTVANKSSFVDSFITELVLSCNYSNSSHLRPIIGLDVEYKVSDDSIVKAATLQLCSGSRCIIIQLCNMSVVPESLINLLSAPLFCFVGVRLLEKARLLRRDYGLECRNVMELRPILDMGVLTGCIGVVPKPLNLIMSNWDAENLSMKQIESAAEDAHMFFKFGKMFFG</sequence>
<name>A0AAD7Q1H5_QUISA</name>
<dbReference type="PANTHER" id="PTHR13620:SF76">
    <property type="entry name" value="WERNER SYNDROME-LIKE EXONUCLEASE"/>
    <property type="match status" value="1"/>
</dbReference>
<dbReference type="GO" id="GO:0005634">
    <property type="term" value="C:nucleus"/>
    <property type="evidence" value="ECO:0007669"/>
    <property type="project" value="TreeGrafter"/>
</dbReference>
<dbReference type="KEGG" id="qsa:O6P43_010883"/>
<evidence type="ECO:0000256" key="1">
    <source>
        <dbReference type="ARBA" id="ARBA00022722"/>
    </source>
</evidence>
<dbReference type="AlphaFoldDB" id="A0AAD7Q1H5"/>
<organism evidence="3 4">
    <name type="scientific">Quillaja saponaria</name>
    <name type="common">Soap bark tree</name>
    <dbReference type="NCBI Taxonomy" id="32244"/>
    <lineage>
        <taxon>Eukaryota</taxon>
        <taxon>Viridiplantae</taxon>
        <taxon>Streptophyta</taxon>
        <taxon>Embryophyta</taxon>
        <taxon>Tracheophyta</taxon>
        <taxon>Spermatophyta</taxon>
        <taxon>Magnoliopsida</taxon>
        <taxon>eudicotyledons</taxon>
        <taxon>Gunneridae</taxon>
        <taxon>Pentapetalae</taxon>
        <taxon>rosids</taxon>
        <taxon>fabids</taxon>
        <taxon>Fabales</taxon>
        <taxon>Quillajaceae</taxon>
        <taxon>Quillaja</taxon>
    </lineage>
</organism>
<dbReference type="InterPro" id="IPR036397">
    <property type="entry name" value="RNaseH_sf"/>
</dbReference>
<dbReference type="InterPro" id="IPR051132">
    <property type="entry name" value="3-5_Exonuclease_domain"/>
</dbReference>
<accession>A0AAD7Q1H5</accession>
<dbReference type="GO" id="GO:0005737">
    <property type="term" value="C:cytoplasm"/>
    <property type="evidence" value="ECO:0007669"/>
    <property type="project" value="TreeGrafter"/>
</dbReference>
<evidence type="ECO:0000313" key="3">
    <source>
        <dbReference type="EMBL" id="KAJ7973094.1"/>
    </source>
</evidence>
<reference evidence="3" key="1">
    <citation type="journal article" date="2023" name="Science">
        <title>Elucidation of the pathway for biosynthesis of saponin adjuvants from the soapbark tree.</title>
        <authorList>
            <person name="Reed J."/>
            <person name="Orme A."/>
            <person name="El-Demerdash A."/>
            <person name="Owen C."/>
            <person name="Martin L.B.B."/>
            <person name="Misra R.C."/>
            <person name="Kikuchi S."/>
            <person name="Rejzek M."/>
            <person name="Martin A.C."/>
            <person name="Harkess A."/>
            <person name="Leebens-Mack J."/>
            <person name="Louveau T."/>
            <person name="Stephenson M.J."/>
            <person name="Osbourn A."/>
        </authorList>
    </citation>
    <scope>NUCLEOTIDE SEQUENCE</scope>
    <source>
        <strain evidence="3">S10</strain>
    </source>
</reference>
<gene>
    <name evidence="3" type="ORF">O6P43_010883</name>
</gene>
<dbReference type="GO" id="GO:0003676">
    <property type="term" value="F:nucleic acid binding"/>
    <property type="evidence" value="ECO:0007669"/>
    <property type="project" value="InterPro"/>
</dbReference>
<keyword evidence="3" id="KW-0269">Exonuclease</keyword>
<evidence type="ECO:0000256" key="2">
    <source>
        <dbReference type="ARBA" id="ARBA00022801"/>
    </source>
</evidence>
<dbReference type="Gene3D" id="3.30.420.10">
    <property type="entry name" value="Ribonuclease H-like superfamily/Ribonuclease H"/>
    <property type="match status" value="1"/>
</dbReference>
<keyword evidence="2" id="KW-0378">Hydrolase</keyword>
<dbReference type="GO" id="GO:0008408">
    <property type="term" value="F:3'-5' exonuclease activity"/>
    <property type="evidence" value="ECO:0007669"/>
    <property type="project" value="TreeGrafter"/>
</dbReference>
<dbReference type="PANTHER" id="PTHR13620">
    <property type="entry name" value="3-5 EXONUCLEASE"/>
    <property type="match status" value="1"/>
</dbReference>